<organism evidence="4 5">
    <name type="scientific">Forsythia ovata</name>
    <dbReference type="NCBI Taxonomy" id="205694"/>
    <lineage>
        <taxon>Eukaryota</taxon>
        <taxon>Viridiplantae</taxon>
        <taxon>Streptophyta</taxon>
        <taxon>Embryophyta</taxon>
        <taxon>Tracheophyta</taxon>
        <taxon>Spermatophyta</taxon>
        <taxon>Magnoliopsida</taxon>
        <taxon>eudicotyledons</taxon>
        <taxon>Gunneridae</taxon>
        <taxon>Pentapetalae</taxon>
        <taxon>asterids</taxon>
        <taxon>lamiids</taxon>
        <taxon>Lamiales</taxon>
        <taxon>Oleaceae</taxon>
        <taxon>Forsythieae</taxon>
        <taxon>Forsythia</taxon>
    </lineage>
</organism>
<dbReference type="AlphaFoldDB" id="A0ABD1SL06"/>
<keyword evidence="5" id="KW-1185">Reference proteome</keyword>
<dbReference type="PANTHER" id="PTHR47591">
    <property type="entry name" value="ZINC FINGER PROTEIN ZAT2-RELATED"/>
    <property type="match status" value="1"/>
</dbReference>
<dbReference type="InterPro" id="IPR013087">
    <property type="entry name" value="Znf_C2H2_type"/>
</dbReference>
<dbReference type="GO" id="GO:0008270">
    <property type="term" value="F:zinc ion binding"/>
    <property type="evidence" value="ECO:0007669"/>
    <property type="project" value="UniProtKB-KW"/>
</dbReference>
<dbReference type="InterPro" id="IPR036236">
    <property type="entry name" value="Znf_C2H2_sf"/>
</dbReference>
<keyword evidence="1" id="KW-0862">Zinc</keyword>
<proteinExistence type="predicted"/>
<evidence type="ECO:0000313" key="4">
    <source>
        <dbReference type="EMBL" id="KAL2501409.1"/>
    </source>
</evidence>
<dbReference type="PROSITE" id="PS00028">
    <property type="entry name" value="ZINC_FINGER_C2H2_1"/>
    <property type="match status" value="1"/>
</dbReference>
<name>A0ABD1SL06_9LAMI</name>
<evidence type="ECO:0000256" key="1">
    <source>
        <dbReference type="PROSITE-ProRule" id="PRU00042"/>
    </source>
</evidence>
<accession>A0ABD1SL06</accession>
<dbReference type="EMBL" id="JBFOLJ010000010">
    <property type="protein sequence ID" value="KAL2501409.1"/>
    <property type="molecule type" value="Genomic_DNA"/>
</dbReference>
<protein>
    <recommendedName>
        <fullName evidence="3">C2H2-type domain-containing protein</fullName>
    </recommendedName>
</protein>
<keyword evidence="1" id="KW-0863">Zinc-finger</keyword>
<dbReference type="PANTHER" id="PTHR47591:SF13">
    <property type="entry name" value="OS02G0293900 PROTEIN"/>
    <property type="match status" value="1"/>
</dbReference>
<feature type="region of interest" description="Disordered" evidence="2">
    <location>
        <begin position="66"/>
        <end position="88"/>
    </location>
</feature>
<dbReference type="SUPFAM" id="SSF57667">
    <property type="entry name" value="beta-beta-alpha zinc fingers"/>
    <property type="match status" value="1"/>
</dbReference>
<feature type="domain" description="C2H2-type" evidence="3">
    <location>
        <begin position="18"/>
        <end position="40"/>
    </location>
</feature>
<dbReference type="SMART" id="SM00355">
    <property type="entry name" value="ZnF_C2H2"/>
    <property type="match status" value="1"/>
</dbReference>
<dbReference type="PROSITE" id="PS50157">
    <property type="entry name" value="ZINC_FINGER_C2H2_2"/>
    <property type="match status" value="1"/>
</dbReference>
<evidence type="ECO:0000313" key="5">
    <source>
        <dbReference type="Proteomes" id="UP001604277"/>
    </source>
</evidence>
<comment type="caution">
    <text evidence="4">The sequence shown here is derived from an EMBL/GenBank/DDBJ whole genome shotgun (WGS) entry which is preliminary data.</text>
</comment>
<evidence type="ECO:0000256" key="2">
    <source>
        <dbReference type="SAM" id="MobiDB-lite"/>
    </source>
</evidence>
<sequence length="189" mass="21076">MEGAPAGGGPAPERRNPFQCTICGKPCVLAKALFGHMRSHPDRGWKGAFPPPSFSVEEEFFDVPFQNRGPAAEGDGGVPQIEDVPQVDNNPLEKEENAHAQSREDRWCNGPANLQSSRFELFTSPRREALYIVGIYIALFYALGDVGHTCQFVHIVWGGVGKNDFFELENNINLNKIKLFKIYLYFCKG</sequence>
<evidence type="ECO:0000259" key="3">
    <source>
        <dbReference type="PROSITE" id="PS50157"/>
    </source>
</evidence>
<keyword evidence="1" id="KW-0479">Metal-binding</keyword>
<gene>
    <name evidence="4" type="ORF">Fot_35257</name>
</gene>
<dbReference type="Proteomes" id="UP001604277">
    <property type="component" value="Unassembled WGS sequence"/>
</dbReference>
<reference evidence="5" key="1">
    <citation type="submission" date="2024-07" db="EMBL/GenBank/DDBJ databases">
        <title>Two chromosome-level genome assemblies of Korean endemic species Abeliophyllum distichum and Forsythia ovata (Oleaceae).</title>
        <authorList>
            <person name="Jang H."/>
        </authorList>
    </citation>
    <scope>NUCLEOTIDE SEQUENCE [LARGE SCALE GENOMIC DNA]</scope>
</reference>